<dbReference type="PROSITE" id="PS00018">
    <property type="entry name" value="EF_HAND_1"/>
    <property type="match status" value="3"/>
</dbReference>
<evidence type="ECO:0000259" key="3">
    <source>
        <dbReference type="PROSITE" id="PS50222"/>
    </source>
</evidence>
<dbReference type="SMART" id="SM00054">
    <property type="entry name" value="EFh"/>
    <property type="match status" value="4"/>
</dbReference>
<reference evidence="5" key="1">
    <citation type="journal article" date="2019" name="Int. J. Syst. Evol. Microbiol.">
        <title>The Global Catalogue of Microorganisms (GCM) 10K type strain sequencing project: providing services to taxonomists for standard genome sequencing and annotation.</title>
        <authorList>
            <consortium name="The Broad Institute Genomics Platform"/>
            <consortium name="The Broad Institute Genome Sequencing Center for Infectious Disease"/>
            <person name="Wu L."/>
            <person name="Ma J."/>
        </authorList>
    </citation>
    <scope>NUCLEOTIDE SEQUENCE [LARGE SCALE GENOMIC DNA]</scope>
    <source>
        <strain evidence="5">KCTC 15012</strain>
    </source>
</reference>
<sequence>MVNSVTTPDSSTWTKIQQKLAAADTNGDGVVSPQELAGALSGNSDTVNALIDDADTDGDGALSVSEFVTFSDRFSAATGLTLLSAQETDSALAKAFATLDSDNSGKISAKELSSASSLVSDDIKQQIDLVDRTGDGTFNQDDIARMLMQADGSIKSDTQTSDGSGGDDVLNAIYQASVARIKAVETALDAKTAAAASASASTTDSGSTTGA</sequence>
<comment type="caution">
    <text evidence="4">The sequence shown here is derived from an EMBL/GenBank/DDBJ whole genome shotgun (WGS) entry which is preliminary data.</text>
</comment>
<name>A0ABW5CGR0_9PROT</name>
<protein>
    <submittedName>
        <fullName evidence="4">EF-hand domain-containing protein</fullName>
    </submittedName>
</protein>
<proteinExistence type="predicted"/>
<evidence type="ECO:0000256" key="2">
    <source>
        <dbReference type="ARBA" id="ARBA00022737"/>
    </source>
</evidence>
<dbReference type="SUPFAM" id="SSF47473">
    <property type="entry name" value="EF-hand"/>
    <property type="match status" value="1"/>
</dbReference>
<dbReference type="Gene3D" id="1.10.238.10">
    <property type="entry name" value="EF-hand"/>
    <property type="match status" value="1"/>
</dbReference>
<dbReference type="Pfam" id="PF13499">
    <property type="entry name" value="EF-hand_7"/>
    <property type="match status" value="1"/>
</dbReference>
<accession>A0ABW5CGR0</accession>
<dbReference type="Proteomes" id="UP001597296">
    <property type="component" value="Unassembled WGS sequence"/>
</dbReference>
<dbReference type="CDD" id="cd00051">
    <property type="entry name" value="EFh"/>
    <property type="match status" value="1"/>
</dbReference>
<feature type="domain" description="EF-hand" evidence="3">
    <location>
        <begin position="87"/>
        <end position="122"/>
    </location>
</feature>
<keyword evidence="2" id="KW-0677">Repeat</keyword>
<dbReference type="InterPro" id="IPR002048">
    <property type="entry name" value="EF_hand_dom"/>
</dbReference>
<evidence type="ECO:0000256" key="1">
    <source>
        <dbReference type="ARBA" id="ARBA00022723"/>
    </source>
</evidence>
<evidence type="ECO:0000313" key="4">
    <source>
        <dbReference type="EMBL" id="MFD2235330.1"/>
    </source>
</evidence>
<gene>
    <name evidence="4" type="ORF">ACFSNB_16100</name>
</gene>
<dbReference type="InterPro" id="IPR011992">
    <property type="entry name" value="EF-hand-dom_pair"/>
</dbReference>
<keyword evidence="5" id="KW-1185">Reference proteome</keyword>
<dbReference type="PROSITE" id="PS50222">
    <property type="entry name" value="EF_HAND_2"/>
    <property type="match status" value="2"/>
</dbReference>
<dbReference type="RefSeq" id="WP_377318409.1">
    <property type="nucleotide sequence ID" value="NZ_JBHUIY010000042.1"/>
</dbReference>
<organism evidence="4 5">
    <name type="scientific">Phaeospirillum tilakii</name>
    <dbReference type="NCBI Taxonomy" id="741673"/>
    <lineage>
        <taxon>Bacteria</taxon>
        <taxon>Pseudomonadati</taxon>
        <taxon>Pseudomonadota</taxon>
        <taxon>Alphaproteobacteria</taxon>
        <taxon>Rhodospirillales</taxon>
        <taxon>Rhodospirillaceae</taxon>
        <taxon>Phaeospirillum</taxon>
    </lineage>
</organism>
<keyword evidence="1" id="KW-0479">Metal-binding</keyword>
<dbReference type="EMBL" id="JBHUIY010000042">
    <property type="protein sequence ID" value="MFD2235330.1"/>
    <property type="molecule type" value="Genomic_DNA"/>
</dbReference>
<dbReference type="InterPro" id="IPR018247">
    <property type="entry name" value="EF_Hand_1_Ca_BS"/>
</dbReference>
<dbReference type="InterPro" id="IPR039647">
    <property type="entry name" value="EF_hand_pair_protein_CML-like"/>
</dbReference>
<dbReference type="PANTHER" id="PTHR10891">
    <property type="entry name" value="EF-HAND CALCIUM-BINDING DOMAIN CONTAINING PROTEIN"/>
    <property type="match status" value="1"/>
</dbReference>
<evidence type="ECO:0000313" key="5">
    <source>
        <dbReference type="Proteomes" id="UP001597296"/>
    </source>
</evidence>
<dbReference type="Pfam" id="PF13202">
    <property type="entry name" value="EF-hand_5"/>
    <property type="match status" value="1"/>
</dbReference>
<feature type="domain" description="EF-hand" evidence="3">
    <location>
        <begin position="11"/>
        <end position="46"/>
    </location>
</feature>